<dbReference type="GeneID" id="109473522"/>
<feature type="compositionally biased region" description="Basic residues" evidence="9">
    <location>
        <begin position="9"/>
        <end position="18"/>
    </location>
</feature>
<dbReference type="AlphaFoldDB" id="A0A6P4ZCX9"/>
<feature type="region of interest" description="Disordered" evidence="9">
    <location>
        <begin position="392"/>
        <end position="412"/>
    </location>
</feature>
<dbReference type="GO" id="GO:0005634">
    <property type="term" value="C:nucleus"/>
    <property type="evidence" value="ECO:0007669"/>
    <property type="project" value="UniProtKB-SubCell"/>
</dbReference>
<evidence type="ECO:0000256" key="5">
    <source>
        <dbReference type="ARBA" id="ARBA00023127"/>
    </source>
</evidence>
<evidence type="ECO:0000256" key="4">
    <source>
        <dbReference type="ARBA" id="ARBA00022618"/>
    </source>
</evidence>
<dbReference type="SUPFAM" id="SSF47954">
    <property type="entry name" value="Cyclin-like"/>
    <property type="match status" value="2"/>
</dbReference>
<dbReference type="Proteomes" id="UP000515135">
    <property type="component" value="Unplaced"/>
</dbReference>
<dbReference type="CDD" id="cd20519">
    <property type="entry name" value="CYCLIN_CCNE_rpt1"/>
    <property type="match status" value="1"/>
</dbReference>
<evidence type="ECO:0000256" key="2">
    <source>
        <dbReference type="ARBA" id="ARBA00007143"/>
    </source>
</evidence>
<dbReference type="GO" id="GO:0051301">
    <property type="term" value="P:cell division"/>
    <property type="evidence" value="ECO:0007669"/>
    <property type="project" value="UniProtKB-KW"/>
</dbReference>
<dbReference type="SMART" id="SM00385">
    <property type="entry name" value="CYCLIN"/>
    <property type="match status" value="1"/>
</dbReference>
<dbReference type="InterPro" id="IPR013763">
    <property type="entry name" value="Cyclin-like_dom"/>
</dbReference>
<evidence type="ECO:0000313" key="12">
    <source>
        <dbReference type="Proteomes" id="UP000515135"/>
    </source>
</evidence>
<dbReference type="RefSeq" id="XP_019628957.1">
    <property type="nucleotide sequence ID" value="XM_019773398.1"/>
</dbReference>
<dbReference type="PANTHER" id="PTHR10177">
    <property type="entry name" value="CYCLINS"/>
    <property type="match status" value="1"/>
</dbReference>
<name>A0A6P4ZCX9_BRABE</name>
<protein>
    <submittedName>
        <fullName evidence="13">G1/S-specific cyclin-E-like isoform X1</fullName>
    </submittedName>
</protein>
<dbReference type="Pfam" id="PF02984">
    <property type="entry name" value="Cyclin_C"/>
    <property type="match status" value="1"/>
</dbReference>
<feature type="domain" description="Cyclin C-terminal" evidence="11">
    <location>
        <begin position="246"/>
        <end position="370"/>
    </location>
</feature>
<proteinExistence type="inferred from homology"/>
<dbReference type="CDD" id="cd20520">
    <property type="entry name" value="CYCLIN_CCNE_rpt2"/>
    <property type="match status" value="1"/>
</dbReference>
<keyword evidence="6" id="KW-0539">Nucleus</keyword>
<dbReference type="InterPro" id="IPR004367">
    <property type="entry name" value="Cyclin_C-dom"/>
</dbReference>
<comment type="subcellular location">
    <subcellularLocation>
        <location evidence="1">Nucleus</location>
    </subcellularLocation>
</comment>
<evidence type="ECO:0000313" key="13">
    <source>
        <dbReference type="RefSeq" id="XP_019628957.1"/>
    </source>
</evidence>
<dbReference type="InterPro" id="IPR039361">
    <property type="entry name" value="Cyclin"/>
</dbReference>
<keyword evidence="7" id="KW-0131">Cell cycle</keyword>
<dbReference type="InterPro" id="IPR006671">
    <property type="entry name" value="Cyclin_N"/>
</dbReference>
<dbReference type="InterPro" id="IPR048258">
    <property type="entry name" value="Cyclins_cyclin-box"/>
</dbReference>
<dbReference type="OrthoDB" id="5590282at2759"/>
<organism evidence="12 13">
    <name type="scientific">Branchiostoma belcheri</name>
    <name type="common">Amphioxus</name>
    <dbReference type="NCBI Taxonomy" id="7741"/>
    <lineage>
        <taxon>Eukaryota</taxon>
        <taxon>Metazoa</taxon>
        <taxon>Chordata</taxon>
        <taxon>Cephalochordata</taxon>
        <taxon>Leptocardii</taxon>
        <taxon>Amphioxiformes</taxon>
        <taxon>Branchiostomatidae</taxon>
        <taxon>Branchiostoma</taxon>
    </lineage>
</organism>
<feature type="region of interest" description="Disordered" evidence="9">
    <location>
        <begin position="1"/>
        <end position="23"/>
    </location>
</feature>
<evidence type="ECO:0000259" key="10">
    <source>
        <dbReference type="SMART" id="SM00385"/>
    </source>
</evidence>
<dbReference type="Gene3D" id="1.10.472.10">
    <property type="entry name" value="Cyclin-like"/>
    <property type="match status" value="2"/>
</dbReference>
<evidence type="ECO:0000256" key="9">
    <source>
        <dbReference type="SAM" id="MobiDB-lite"/>
    </source>
</evidence>
<keyword evidence="4" id="KW-0132">Cell division</keyword>
<accession>A0A6P4ZCX9</accession>
<dbReference type="Pfam" id="PF00134">
    <property type="entry name" value="Cyclin_N"/>
    <property type="match status" value="1"/>
</dbReference>
<dbReference type="KEGG" id="bbel:109473522"/>
<keyword evidence="3" id="KW-0597">Phosphoprotein</keyword>
<keyword evidence="12" id="KW-1185">Reference proteome</keyword>
<evidence type="ECO:0000256" key="3">
    <source>
        <dbReference type="ARBA" id="ARBA00022553"/>
    </source>
</evidence>
<evidence type="ECO:0000256" key="7">
    <source>
        <dbReference type="ARBA" id="ARBA00023306"/>
    </source>
</evidence>
<evidence type="ECO:0000256" key="8">
    <source>
        <dbReference type="RuleBase" id="RU000383"/>
    </source>
</evidence>
<comment type="similarity">
    <text evidence="2">Belongs to the cyclin family. Cyclin E subfamily.</text>
</comment>
<evidence type="ECO:0000256" key="6">
    <source>
        <dbReference type="ARBA" id="ARBA00023242"/>
    </source>
</evidence>
<dbReference type="SMART" id="SM01332">
    <property type="entry name" value="Cyclin_C"/>
    <property type="match status" value="1"/>
</dbReference>
<feature type="domain" description="Cyclin-like" evidence="10">
    <location>
        <begin position="152"/>
        <end position="237"/>
    </location>
</feature>
<evidence type="ECO:0000259" key="11">
    <source>
        <dbReference type="SMART" id="SM01332"/>
    </source>
</evidence>
<evidence type="ECO:0000256" key="1">
    <source>
        <dbReference type="ARBA" id="ARBA00004123"/>
    </source>
</evidence>
<dbReference type="PROSITE" id="PS00292">
    <property type="entry name" value="CYCLINS"/>
    <property type="match status" value="1"/>
</dbReference>
<sequence length="412" mass="47354">MKDCDRMSRRSVRQKARKQNLETTEEPAFVLCTRKRKASPETMGNQDVAKRRQQFQIQNRWVPISQGSHVGSSFIVATDSEELSADFEVGSHFQIRNLLSESRLSPLPDLNWASSRELWSPMLEKEAHYNRDHNYLNRHPGLAPRMRAILLDWLIEVCEVYRLHRETFFLAQDFIDRFLSTERDLPKHRLQHIGITALFIAAKLEEIYPPKVTEFAYVTDGACTDEEILDMELVMLKALNWELSPMTVNSWLNVYLQLANLDAIDYEEFYLPQYSGHTFVQVAQLVDLCMLDISSLQFSYAAIATAALYHNSCRDICLRVSGFSWEEVAPCVQWMTPYAITRREAGYVPLKMYSQISPESAHNIQNHTCDLAMLEKAQARQAEMSALSRASPLSIPGMITPPQSNKKQHTTT</sequence>
<gene>
    <name evidence="13" type="primary">LOC109473522</name>
</gene>
<dbReference type="FunFam" id="1.10.472.10:FF:000024">
    <property type="entry name" value="G1/S-specific cyclin-E1"/>
    <property type="match status" value="1"/>
</dbReference>
<reference evidence="13" key="1">
    <citation type="submission" date="2025-08" db="UniProtKB">
        <authorList>
            <consortium name="RefSeq"/>
        </authorList>
    </citation>
    <scope>IDENTIFICATION</scope>
    <source>
        <tissue evidence="13">Gonad</tissue>
    </source>
</reference>
<keyword evidence="5 8" id="KW-0195">Cyclin</keyword>
<dbReference type="InterPro" id="IPR036915">
    <property type="entry name" value="Cyclin-like_sf"/>
</dbReference>